<protein>
    <submittedName>
        <fullName evidence="2">Uncharacterized protein</fullName>
    </submittedName>
</protein>
<proteinExistence type="predicted"/>
<dbReference type="EMBL" id="CZVU01000027">
    <property type="protein sequence ID" value="CUT00354.1"/>
    <property type="molecule type" value="Genomic_DNA"/>
</dbReference>
<dbReference type="Proteomes" id="UP000243065">
    <property type="component" value="Unassembled WGS sequence"/>
</dbReference>
<keyword evidence="1" id="KW-0175">Coiled coil</keyword>
<organism evidence="2 3">
    <name type="scientific">Kryptobacter tengchongensis</name>
    <dbReference type="NCBI Taxonomy" id="1643429"/>
    <lineage>
        <taxon>Bacteria</taxon>
        <taxon>Pseudomonadati</taxon>
        <taxon>Candidatus Kryptoniota</taxon>
        <taxon>Candidatus Kryptobacter</taxon>
    </lineage>
</organism>
<dbReference type="InterPro" id="IPR036280">
    <property type="entry name" value="Multihaem_cyt_sf"/>
</dbReference>
<evidence type="ECO:0000313" key="3">
    <source>
        <dbReference type="Proteomes" id="UP000243065"/>
    </source>
</evidence>
<sequence>MHTDLLRFYEVRHPIEQKLYVMFLEHRMRSFQGAFHMNPDYQHWYGWAELKRDLAEIKHEAEMLRKQFAQTRRKK</sequence>
<evidence type="ECO:0000256" key="1">
    <source>
        <dbReference type="SAM" id="Coils"/>
    </source>
</evidence>
<name>A0A656D5L9_KRYT1</name>
<evidence type="ECO:0000313" key="2">
    <source>
        <dbReference type="EMBL" id="CUT00354.1"/>
    </source>
</evidence>
<feature type="coiled-coil region" evidence="1">
    <location>
        <begin position="47"/>
        <end position="74"/>
    </location>
</feature>
<keyword evidence="3" id="KW-1185">Reference proteome</keyword>
<dbReference type="AlphaFoldDB" id="A0A656D5L9"/>
<gene>
    <name evidence="2" type="ORF">JGI24_00759</name>
</gene>
<reference evidence="2 3" key="1">
    <citation type="submission" date="2015-11" db="EMBL/GenBank/DDBJ databases">
        <authorList>
            <person name="Varghese N."/>
        </authorList>
    </citation>
    <scope>NUCLEOTIDE SEQUENCE [LARGE SCALE GENOMIC DNA]</scope>
    <source>
        <strain evidence="2 3">JGI-24</strain>
    </source>
</reference>
<dbReference type="RefSeq" id="WP_072150204.1">
    <property type="nucleotide sequence ID" value="NZ_CZVU01000027.1"/>
</dbReference>
<accession>A0A656D5L9</accession>
<dbReference type="SUPFAM" id="SSF48695">
    <property type="entry name" value="Multiheme cytochromes"/>
    <property type="match status" value="1"/>
</dbReference>
<dbReference type="Gene3D" id="1.20.850.10">
    <property type="entry name" value="Hydroxylamine Oxidoreductase, Chain A, domain 2"/>
    <property type="match status" value="1"/>
</dbReference>
<dbReference type="OrthoDB" id="9814800at2"/>